<proteinExistence type="predicted"/>
<evidence type="ECO:0000313" key="3">
    <source>
        <dbReference type="Proteomes" id="UP000785679"/>
    </source>
</evidence>
<dbReference type="AlphaFoldDB" id="A0A8J8NEX2"/>
<dbReference type="EMBL" id="RRYP01018058">
    <property type="protein sequence ID" value="TNV73801.1"/>
    <property type="molecule type" value="Genomic_DNA"/>
</dbReference>
<evidence type="ECO:0000313" key="2">
    <source>
        <dbReference type="EMBL" id="TNV73801.1"/>
    </source>
</evidence>
<sequence>MKNFQIKTTISMPPPIISGTDSSSRELSPQPHHHPQLVKQESKLSGIPAGGGSSSNIILPQCVCQINLTGLCSKREQENLLKKSTCSLLLTNRGTTPLSLMSFLGYARSTRRLLRITIHAF</sequence>
<evidence type="ECO:0000256" key="1">
    <source>
        <dbReference type="SAM" id="MobiDB-lite"/>
    </source>
</evidence>
<comment type="caution">
    <text evidence="2">The sequence shown here is derived from an EMBL/GenBank/DDBJ whole genome shotgun (WGS) entry which is preliminary data.</text>
</comment>
<name>A0A8J8NEX2_HALGN</name>
<feature type="region of interest" description="Disordered" evidence="1">
    <location>
        <begin position="1"/>
        <end position="49"/>
    </location>
</feature>
<organism evidence="2 3">
    <name type="scientific">Halteria grandinella</name>
    <dbReference type="NCBI Taxonomy" id="5974"/>
    <lineage>
        <taxon>Eukaryota</taxon>
        <taxon>Sar</taxon>
        <taxon>Alveolata</taxon>
        <taxon>Ciliophora</taxon>
        <taxon>Intramacronucleata</taxon>
        <taxon>Spirotrichea</taxon>
        <taxon>Stichotrichia</taxon>
        <taxon>Sporadotrichida</taxon>
        <taxon>Halteriidae</taxon>
        <taxon>Halteria</taxon>
    </lineage>
</organism>
<gene>
    <name evidence="2" type="ORF">FGO68_gene12870</name>
</gene>
<keyword evidence="3" id="KW-1185">Reference proteome</keyword>
<feature type="compositionally biased region" description="Polar residues" evidence="1">
    <location>
        <begin position="1"/>
        <end position="11"/>
    </location>
</feature>
<protein>
    <submittedName>
        <fullName evidence="2">Uncharacterized protein</fullName>
    </submittedName>
</protein>
<accession>A0A8J8NEX2</accession>
<reference evidence="2" key="1">
    <citation type="submission" date="2019-06" db="EMBL/GenBank/DDBJ databases">
        <authorList>
            <person name="Zheng W."/>
        </authorList>
    </citation>
    <scope>NUCLEOTIDE SEQUENCE</scope>
    <source>
        <strain evidence="2">QDHG01</strain>
    </source>
</reference>
<dbReference type="Proteomes" id="UP000785679">
    <property type="component" value="Unassembled WGS sequence"/>
</dbReference>